<evidence type="ECO:0000259" key="8">
    <source>
        <dbReference type="PROSITE" id="PS51379"/>
    </source>
</evidence>
<keyword evidence="2" id="KW-0004">4Fe-4S</keyword>
<dbReference type="Gene3D" id="3.40.50.10420">
    <property type="entry name" value="NagB/RpiA/CoA transferase-like"/>
    <property type="match status" value="1"/>
</dbReference>
<evidence type="ECO:0000256" key="4">
    <source>
        <dbReference type="ARBA" id="ARBA00022737"/>
    </source>
</evidence>
<dbReference type="PROSITE" id="PS00198">
    <property type="entry name" value="4FE4S_FER_1"/>
    <property type="match status" value="1"/>
</dbReference>
<evidence type="ECO:0000256" key="6">
    <source>
        <dbReference type="ARBA" id="ARBA00023004"/>
    </source>
</evidence>
<evidence type="ECO:0000313" key="9">
    <source>
        <dbReference type="EMBL" id="MBD1321487.1"/>
    </source>
</evidence>
<keyword evidence="5" id="KW-0249">Electron transport</keyword>
<dbReference type="NCBIfam" id="TIGR00273">
    <property type="entry name" value="LutB/LldF family L-lactate oxidation iron-sulfur protein"/>
    <property type="match status" value="1"/>
</dbReference>
<dbReference type="Pfam" id="PF11870">
    <property type="entry name" value="LutB_C"/>
    <property type="match status" value="1"/>
</dbReference>
<evidence type="ECO:0000256" key="7">
    <source>
        <dbReference type="ARBA" id="ARBA00023014"/>
    </source>
</evidence>
<keyword evidence="10" id="KW-1185">Reference proteome</keyword>
<evidence type="ECO:0000313" key="10">
    <source>
        <dbReference type="Proteomes" id="UP000602395"/>
    </source>
</evidence>
<accession>A0ABR7WFD8</accession>
<gene>
    <name evidence="9" type="ORF">IDF66_18050</name>
</gene>
<keyword evidence="1" id="KW-0813">Transport</keyword>
<dbReference type="InterPro" id="IPR024185">
    <property type="entry name" value="FTHF_cligase-like_sf"/>
</dbReference>
<dbReference type="PANTHER" id="PTHR47153">
    <property type="entry name" value="LACTATE UTILIZATION PROTEIN B"/>
    <property type="match status" value="1"/>
</dbReference>
<dbReference type="PROSITE" id="PS51379">
    <property type="entry name" value="4FE4S_FER_2"/>
    <property type="match status" value="1"/>
</dbReference>
<dbReference type="SUPFAM" id="SSF100950">
    <property type="entry name" value="NagB/RpiA/CoA transferase-like"/>
    <property type="match status" value="1"/>
</dbReference>
<dbReference type="InterPro" id="IPR004452">
    <property type="entry name" value="LutB/LldF"/>
</dbReference>
<reference evidence="9 10" key="1">
    <citation type="submission" date="2020-09" db="EMBL/GenBank/DDBJ databases">
        <title>Novel species in genus Gordonia.</title>
        <authorList>
            <person name="Zhang G."/>
        </authorList>
    </citation>
    <scope>NUCLEOTIDE SEQUENCE [LARGE SCALE GENOMIC DNA]</scope>
    <source>
        <strain evidence="9 10">ON-33</strain>
    </source>
</reference>
<dbReference type="Pfam" id="PF13183">
    <property type="entry name" value="Fer4_8"/>
    <property type="match status" value="1"/>
</dbReference>
<keyword evidence="6" id="KW-0408">Iron</keyword>
<feature type="domain" description="4Fe-4S ferredoxin-type" evidence="8">
    <location>
        <begin position="302"/>
        <end position="323"/>
    </location>
</feature>
<comment type="caution">
    <text evidence="9">The sequence shown here is derived from an EMBL/GenBank/DDBJ whole genome shotgun (WGS) entry which is preliminary data.</text>
</comment>
<dbReference type="InterPro" id="IPR003741">
    <property type="entry name" value="LUD_dom"/>
</dbReference>
<proteinExistence type="predicted"/>
<dbReference type="InterPro" id="IPR017896">
    <property type="entry name" value="4Fe4S_Fe-S-bd"/>
</dbReference>
<dbReference type="InterPro" id="IPR024569">
    <property type="entry name" value="LutB_C"/>
</dbReference>
<protein>
    <submittedName>
        <fullName evidence="9">Iron-sulfur cluster-binding protein</fullName>
    </submittedName>
</protein>
<name>A0ABR7WFD8_9ACTN</name>
<keyword evidence="4" id="KW-0677">Repeat</keyword>
<dbReference type="PANTHER" id="PTHR47153:SF2">
    <property type="entry name" value="LACTATE UTILIZATION PROTEIN B"/>
    <property type="match status" value="1"/>
</dbReference>
<dbReference type="SUPFAM" id="SSF54862">
    <property type="entry name" value="4Fe-4S ferredoxins"/>
    <property type="match status" value="1"/>
</dbReference>
<evidence type="ECO:0000256" key="5">
    <source>
        <dbReference type="ARBA" id="ARBA00022982"/>
    </source>
</evidence>
<dbReference type="InterPro" id="IPR017900">
    <property type="entry name" value="4Fe4S_Fe_S_CS"/>
</dbReference>
<evidence type="ECO:0000256" key="3">
    <source>
        <dbReference type="ARBA" id="ARBA00022723"/>
    </source>
</evidence>
<dbReference type="Pfam" id="PF02589">
    <property type="entry name" value="LUD_dom"/>
    <property type="match status" value="1"/>
</dbReference>
<dbReference type="EMBL" id="JACWMS010000003">
    <property type="protein sequence ID" value="MBD1321487.1"/>
    <property type="molecule type" value="Genomic_DNA"/>
</dbReference>
<dbReference type="InterPro" id="IPR009051">
    <property type="entry name" value="Helical_ferredxn"/>
</dbReference>
<dbReference type="Proteomes" id="UP000602395">
    <property type="component" value="Unassembled WGS sequence"/>
</dbReference>
<dbReference type="InterPro" id="IPR037171">
    <property type="entry name" value="NagB/RpiA_transferase-like"/>
</dbReference>
<dbReference type="Gene3D" id="1.10.1060.10">
    <property type="entry name" value="Alpha-helical ferredoxin"/>
    <property type="match status" value="1"/>
</dbReference>
<keyword evidence="7" id="KW-0411">Iron-sulfur</keyword>
<evidence type="ECO:0000256" key="2">
    <source>
        <dbReference type="ARBA" id="ARBA00022485"/>
    </source>
</evidence>
<organism evidence="9 10">
    <name type="scientific">Gordonia hankookensis</name>
    <dbReference type="NCBI Taxonomy" id="589403"/>
    <lineage>
        <taxon>Bacteria</taxon>
        <taxon>Bacillati</taxon>
        <taxon>Actinomycetota</taxon>
        <taxon>Actinomycetes</taxon>
        <taxon>Mycobacteriales</taxon>
        <taxon>Gordoniaceae</taxon>
        <taxon>Gordonia</taxon>
    </lineage>
</organism>
<evidence type="ECO:0000256" key="1">
    <source>
        <dbReference type="ARBA" id="ARBA00022448"/>
    </source>
</evidence>
<sequence>MPKFPVAARTELANTTQRRNLAHATGIIRSKRASVVGELDNWEELRLAAEAIKNRTLRHLDHYLVQFEEKATAAGAVVHWARDAEEANRIVVDLVRRTGADEVVKVKSMATQEIELNEALQAAGIDAWETDLAELIVQLGDDWPSHILVPAIHRNRSEVREIFRRRMKEVGRPAPDDLTDDPRRLAEAARLHLREKFLRAKVGISGANFAVADTGSLVVVESEGNGRMCLTLPETLISVVGIEKVLPTWSDLEVFLQVLPRSSTGERENPYTSIWTGVTPGDGPQNVHIVLLDNHRTTVLADEMGRDALRCIRCSACLNVCPVYERAGGHAYGSVYPGPIGAILTPQLRGTGSAVDQSLPYASSLCGACFDACPVRIDIPELLVHLRTRVVDEHRGGLPTAESAAMKAMAWMFGSHKRLEAAQKTATSSNRFFRRRTTIGSIPGPLAGWSSSRDIPVPPKESFRDWWKRERANRNDEGGEGGR</sequence>
<keyword evidence="3" id="KW-0479">Metal-binding</keyword>